<dbReference type="Pfam" id="PF01753">
    <property type="entry name" value="zf-MYND"/>
    <property type="match status" value="1"/>
</dbReference>
<dbReference type="InterPro" id="IPR002893">
    <property type="entry name" value="Znf_MYND"/>
</dbReference>
<dbReference type="Gene3D" id="1.25.40.10">
    <property type="entry name" value="Tetratricopeptide repeat domain"/>
    <property type="match status" value="1"/>
</dbReference>
<keyword evidence="3" id="KW-0862">Zinc</keyword>
<evidence type="ECO:0000256" key="2">
    <source>
        <dbReference type="ARBA" id="ARBA00022771"/>
    </source>
</evidence>
<dbReference type="SUPFAM" id="SSF48452">
    <property type="entry name" value="TPR-like"/>
    <property type="match status" value="1"/>
</dbReference>
<dbReference type="SUPFAM" id="SSF144232">
    <property type="entry name" value="HIT/MYND zinc finger-like"/>
    <property type="match status" value="1"/>
</dbReference>
<evidence type="ECO:0000313" key="6">
    <source>
        <dbReference type="EMBL" id="CAL8124773.1"/>
    </source>
</evidence>
<proteinExistence type="predicted"/>
<keyword evidence="1" id="KW-0479">Metal-binding</keyword>
<feature type="domain" description="MYND-type" evidence="5">
    <location>
        <begin position="488"/>
        <end position="527"/>
    </location>
</feature>
<dbReference type="Proteomes" id="UP001642540">
    <property type="component" value="Unassembled WGS sequence"/>
</dbReference>
<evidence type="ECO:0000313" key="7">
    <source>
        <dbReference type="Proteomes" id="UP001642540"/>
    </source>
</evidence>
<dbReference type="InterPro" id="IPR011990">
    <property type="entry name" value="TPR-like_helical_dom_sf"/>
</dbReference>
<comment type="caution">
    <text evidence="6">The sequence shown here is derived from an EMBL/GenBank/DDBJ whole genome shotgun (WGS) entry which is preliminary data.</text>
</comment>
<keyword evidence="2 4" id="KW-0863">Zinc-finger</keyword>
<organism evidence="6 7">
    <name type="scientific">Orchesella dallaii</name>
    <dbReference type="NCBI Taxonomy" id="48710"/>
    <lineage>
        <taxon>Eukaryota</taxon>
        <taxon>Metazoa</taxon>
        <taxon>Ecdysozoa</taxon>
        <taxon>Arthropoda</taxon>
        <taxon>Hexapoda</taxon>
        <taxon>Collembola</taxon>
        <taxon>Entomobryomorpha</taxon>
        <taxon>Entomobryoidea</taxon>
        <taxon>Orchesellidae</taxon>
        <taxon>Orchesellinae</taxon>
        <taxon>Orchesella</taxon>
    </lineage>
</organism>
<evidence type="ECO:0000259" key="5">
    <source>
        <dbReference type="PROSITE" id="PS50865"/>
    </source>
</evidence>
<name>A0ABP1RAV7_9HEXA</name>
<reference evidence="6 7" key="1">
    <citation type="submission" date="2024-08" db="EMBL/GenBank/DDBJ databases">
        <authorList>
            <person name="Cucini C."/>
            <person name="Frati F."/>
        </authorList>
    </citation>
    <scope>NUCLEOTIDE SEQUENCE [LARGE SCALE GENOMIC DNA]</scope>
</reference>
<sequence>MESKAWKIKKILDDEETYRENFIRLNEVDLDYLIKKASEGGSIVTASFLDALSAGFRVIDFIDGKEEILESECMDLMNLAYDSIAQQYTCFNFPAPIVDLLKEISGTLFKESRLEKGDDEMKLRLCYIRFSYEPVLSKDIVTPDRMFALAVLKEGIEMYPENVHFYIGIVAACYTLEDWNTGLFYAESGVKKFPNNPQLLFLKASMLLMNRFESDSEVKLVDAIAVFREFLCKAPEDDPSVPNAYYHMAAASAGEMESANGKSSMQRFYEMGKRAEKKILPCFLKWESHCIRDVVETMLSYSNSGNKKAVQKIKGMLFSTKKDIFKRKPYLDNPNRKELIISHRKLMNEMNRLTGDFAQLLKCFAKQEIVPKVTQKLPKTSELKTVTLKEMSPKSDTSFEDCVINFTIIEEPHVSGWIQVIVQDKNGDVTRLYIYDEKMSKDSLNKFGVGKQIAISNPCMQGGNAGGFGLRNVEPKCIEYLEQVPNMCWFCGEANAQQKCSQCKKAWYCSKECQQLDWKMLKHKFICSKI</sequence>
<gene>
    <name evidence="6" type="ORF">ODALV1_LOCUS20761</name>
</gene>
<dbReference type="EMBL" id="CAXLJM020000068">
    <property type="protein sequence ID" value="CAL8124773.1"/>
    <property type="molecule type" value="Genomic_DNA"/>
</dbReference>
<dbReference type="PROSITE" id="PS01360">
    <property type="entry name" value="ZF_MYND_1"/>
    <property type="match status" value="1"/>
</dbReference>
<protein>
    <recommendedName>
        <fullName evidence="5">MYND-type domain-containing protein</fullName>
    </recommendedName>
</protein>
<evidence type="ECO:0000256" key="4">
    <source>
        <dbReference type="PROSITE-ProRule" id="PRU00134"/>
    </source>
</evidence>
<accession>A0ABP1RAV7</accession>
<dbReference type="Gene3D" id="6.10.140.2220">
    <property type="match status" value="1"/>
</dbReference>
<dbReference type="PROSITE" id="PS50865">
    <property type="entry name" value="ZF_MYND_2"/>
    <property type="match status" value="1"/>
</dbReference>
<evidence type="ECO:0000256" key="1">
    <source>
        <dbReference type="ARBA" id="ARBA00022723"/>
    </source>
</evidence>
<keyword evidence="7" id="KW-1185">Reference proteome</keyword>
<evidence type="ECO:0000256" key="3">
    <source>
        <dbReference type="ARBA" id="ARBA00022833"/>
    </source>
</evidence>